<proteinExistence type="predicted"/>
<feature type="region of interest" description="Disordered" evidence="1">
    <location>
        <begin position="78"/>
        <end position="122"/>
    </location>
</feature>
<protein>
    <submittedName>
        <fullName evidence="2">Uncharacterized protein</fullName>
    </submittedName>
</protein>
<dbReference type="AlphaFoldDB" id="A0A7C1AUZ0"/>
<reference evidence="2" key="1">
    <citation type="journal article" date="2020" name="mSystems">
        <title>Genome- and Community-Level Interaction Insights into Carbon Utilization and Element Cycling Functions of Hydrothermarchaeota in Hydrothermal Sediment.</title>
        <authorList>
            <person name="Zhou Z."/>
            <person name="Liu Y."/>
            <person name="Xu W."/>
            <person name="Pan J."/>
            <person name="Luo Z.H."/>
            <person name="Li M."/>
        </authorList>
    </citation>
    <scope>NUCLEOTIDE SEQUENCE [LARGE SCALE GENOMIC DNA]</scope>
    <source>
        <strain evidence="2">HyVt-19</strain>
    </source>
</reference>
<name>A0A7C1AUZ0_9BACT</name>
<feature type="compositionally biased region" description="Acidic residues" evidence="1">
    <location>
        <begin position="78"/>
        <end position="91"/>
    </location>
</feature>
<feature type="non-terminal residue" evidence="2">
    <location>
        <position position="1"/>
    </location>
</feature>
<dbReference type="Proteomes" id="UP000886355">
    <property type="component" value="Unassembled WGS sequence"/>
</dbReference>
<evidence type="ECO:0000313" key="2">
    <source>
        <dbReference type="EMBL" id="HDL90379.1"/>
    </source>
</evidence>
<feature type="compositionally biased region" description="Basic residues" evidence="1">
    <location>
        <begin position="95"/>
        <end position="108"/>
    </location>
</feature>
<accession>A0A7C1AUZ0</accession>
<sequence length="122" mass="13572">GDVVLVYVENKPAFFARIESITPDVKPEWFQVKLLVLQVPLVVVTWILREPYINGVEFTMGGRPIRIEKVVAPEEFLSEEAEAGSEDTGEEPAEKKKKKTSGKGKNKGAKVISLSGRMKKKS</sequence>
<organism evidence="2">
    <name type="scientific">Thermodesulforhabdus norvegica</name>
    <dbReference type="NCBI Taxonomy" id="39841"/>
    <lineage>
        <taxon>Bacteria</taxon>
        <taxon>Pseudomonadati</taxon>
        <taxon>Thermodesulfobacteriota</taxon>
        <taxon>Syntrophobacteria</taxon>
        <taxon>Syntrophobacterales</taxon>
        <taxon>Thermodesulforhabdaceae</taxon>
        <taxon>Thermodesulforhabdus</taxon>
    </lineage>
</organism>
<comment type="caution">
    <text evidence="2">The sequence shown here is derived from an EMBL/GenBank/DDBJ whole genome shotgun (WGS) entry which is preliminary data.</text>
</comment>
<gene>
    <name evidence="2" type="ORF">ENG14_05700</name>
</gene>
<evidence type="ECO:0000256" key="1">
    <source>
        <dbReference type="SAM" id="MobiDB-lite"/>
    </source>
</evidence>
<dbReference type="EMBL" id="DQZW01000268">
    <property type="protein sequence ID" value="HDL90379.1"/>
    <property type="molecule type" value="Genomic_DNA"/>
</dbReference>